<comment type="function">
    <text evidence="9">This protein specifically catalyzes the removal of signal peptides from prolipoproteins.</text>
</comment>
<evidence type="ECO:0000256" key="2">
    <source>
        <dbReference type="ARBA" id="ARBA00022475"/>
    </source>
</evidence>
<keyword evidence="8 9" id="KW-0472">Membrane</keyword>
<evidence type="ECO:0000313" key="13">
    <source>
        <dbReference type="Proteomes" id="UP000221024"/>
    </source>
</evidence>
<keyword evidence="5 9" id="KW-0064">Aspartyl protease</keyword>
<accession>A0A2H3P7M6</accession>
<dbReference type="PANTHER" id="PTHR33695:SF1">
    <property type="entry name" value="LIPOPROTEIN SIGNAL PEPTIDASE"/>
    <property type="match status" value="1"/>
</dbReference>
<gene>
    <name evidence="9" type="primary">lspA</name>
    <name evidence="12" type="ORF">CRI93_06440</name>
</gene>
<evidence type="ECO:0000256" key="8">
    <source>
        <dbReference type="ARBA" id="ARBA00023136"/>
    </source>
</evidence>
<organism evidence="12 13">
    <name type="scientific">Longimonas halophila</name>
    <dbReference type="NCBI Taxonomy" id="1469170"/>
    <lineage>
        <taxon>Bacteria</taxon>
        <taxon>Pseudomonadati</taxon>
        <taxon>Rhodothermota</taxon>
        <taxon>Rhodothermia</taxon>
        <taxon>Rhodothermales</taxon>
        <taxon>Salisaetaceae</taxon>
        <taxon>Longimonas</taxon>
    </lineage>
</organism>
<dbReference type="PANTHER" id="PTHR33695">
    <property type="entry name" value="LIPOPROTEIN SIGNAL PEPTIDASE"/>
    <property type="match status" value="1"/>
</dbReference>
<keyword evidence="6 9" id="KW-0378">Hydrolase</keyword>
<evidence type="ECO:0000256" key="5">
    <source>
        <dbReference type="ARBA" id="ARBA00022750"/>
    </source>
</evidence>
<comment type="subcellular location">
    <subcellularLocation>
        <location evidence="9">Cell membrane</location>
        <topology evidence="9">Multi-pass membrane protein</topology>
    </subcellularLocation>
</comment>
<evidence type="ECO:0000256" key="7">
    <source>
        <dbReference type="ARBA" id="ARBA00022989"/>
    </source>
</evidence>
<dbReference type="PROSITE" id="PS00855">
    <property type="entry name" value="SPASE_II"/>
    <property type="match status" value="1"/>
</dbReference>
<dbReference type="InterPro" id="IPR001872">
    <property type="entry name" value="Peptidase_A8"/>
</dbReference>
<evidence type="ECO:0000256" key="9">
    <source>
        <dbReference type="HAMAP-Rule" id="MF_00161"/>
    </source>
</evidence>
<dbReference type="GO" id="GO:0005886">
    <property type="term" value="C:plasma membrane"/>
    <property type="evidence" value="ECO:0007669"/>
    <property type="project" value="UniProtKB-SubCell"/>
</dbReference>
<dbReference type="Pfam" id="PF01252">
    <property type="entry name" value="Peptidase_A8"/>
    <property type="match status" value="1"/>
</dbReference>
<evidence type="ECO:0000256" key="4">
    <source>
        <dbReference type="ARBA" id="ARBA00022692"/>
    </source>
</evidence>
<feature type="active site" evidence="9">
    <location>
        <position position="122"/>
    </location>
</feature>
<dbReference type="GO" id="GO:0006508">
    <property type="term" value="P:proteolysis"/>
    <property type="evidence" value="ECO:0007669"/>
    <property type="project" value="UniProtKB-KW"/>
</dbReference>
<keyword evidence="2 9" id="KW-1003">Cell membrane</keyword>
<proteinExistence type="inferred from homology"/>
<comment type="similarity">
    <text evidence="1 9 10">Belongs to the peptidase A8 family.</text>
</comment>
<evidence type="ECO:0000256" key="3">
    <source>
        <dbReference type="ARBA" id="ARBA00022670"/>
    </source>
</evidence>
<comment type="caution">
    <text evidence="12">The sequence shown here is derived from an EMBL/GenBank/DDBJ whole genome shotgun (WGS) entry which is preliminary data.</text>
</comment>
<evidence type="ECO:0000256" key="11">
    <source>
        <dbReference type="SAM" id="MobiDB-lite"/>
    </source>
</evidence>
<dbReference type="AlphaFoldDB" id="A0A2H3P7M6"/>
<evidence type="ECO:0000256" key="6">
    <source>
        <dbReference type="ARBA" id="ARBA00022801"/>
    </source>
</evidence>
<keyword evidence="7 9" id="KW-1133">Transmembrane helix</keyword>
<comment type="pathway">
    <text evidence="9">Protein modification; lipoprotein biosynthesis (signal peptide cleavage).</text>
</comment>
<keyword evidence="4 9" id="KW-0812">Transmembrane</keyword>
<reference evidence="12 13" key="1">
    <citation type="submission" date="2017-10" db="EMBL/GenBank/DDBJ databases">
        <title>Draft genome of Longimonas halophila.</title>
        <authorList>
            <person name="Goh K.M."/>
            <person name="Shamsir M.S."/>
            <person name="Lim S.W."/>
        </authorList>
    </citation>
    <scope>NUCLEOTIDE SEQUENCE [LARGE SCALE GENOMIC DNA]</scope>
    <source>
        <strain evidence="12 13">KCTC 42399</strain>
    </source>
</reference>
<evidence type="ECO:0000313" key="12">
    <source>
        <dbReference type="EMBL" id="PEN07615.1"/>
    </source>
</evidence>
<dbReference type="PRINTS" id="PR00781">
    <property type="entry name" value="LIPOSIGPTASE"/>
</dbReference>
<dbReference type="EMBL" id="PDEP01000005">
    <property type="protein sequence ID" value="PEN07615.1"/>
    <property type="molecule type" value="Genomic_DNA"/>
</dbReference>
<evidence type="ECO:0000256" key="1">
    <source>
        <dbReference type="ARBA" id="ARBA00006139"/>
    </source>
</evidence>
<feature type="region of interest" description="Disordered" evidence="11">
    <location>
        <begin position="185"/>
        <end position="241"/>
    </location>
</feature>
<feature type="transmembrane region" description="Helical" evidence="9">
    <location>
        <begin position="88"/>
        <end position="109"/>
    </location>
</feature>
<comment type="catalytic activity">
    <reaction evidence="9">
        <text>Release of signal peptides from bacterial membrane prolipoproteins. Hydrolyzes -Xaa-Yaa-Zaa-|-(S,diacylglyceryl)Cys-, in which Xaa is hydrophobic (preferably Leu), and Yaa (Ala or Ser) and Zaa (Gly or Ala) have small, neutral side chains.</text>
        <dbReference type="EC" id="3.4.23.36"/>
    </reaction>
</comment>
<feature type="transmembrane region" description="Helical" evidence="9">
    <location>
        <begin position="148"/>
        <end position="169"/>
    </location>
</feature>
<dbReference type="GO" id="GO:0004190">
    <property type="term" value="F:aspartic-type endopeptidase activity"/>
    <property type="evidence" value="ECO:0007669"/>
    <property type="project" value="UniProtKB-UniRule"/>
</dbReference>
<sequence length="241" mass="25756">MRVFGIAAAVVALDQATKWLVLQLMHRHQSIPLLGDWLQFTFTENPGMAFGIEVGPPGTVAVLAVVATGLVAYYIAQVRGLYWPYRASLAFILGGAIGNIIDRVFYGVWLGYGELFQGRVVDFIHVSLWQGFVPPGVPLIGGSYMELFPIWNVADMAIVCGVVGVLFFHNTFYEAMMAKEQAEAASKQDNASAEPVGTSDVAPADRSAGSSSTEHHRAASPPTPASSSEDRTPGAPDTPSA</sequence>
<protein>
    <recommendedName>
        <fullName evidence="9">Lipoprotein signal peptidase</fullName>
        <ecNumber evidence="9">3.4.23.36</ecNumber>
    </recommendedName>
    <alternativeName>
        <fullName evidence="9">Prolipoprotein signal peptidase</fullName>
    </alternativeName>
    <alternativeName>
        <fullName evidence="9">Signal peptidase II</fullName>
        <shortName evidence="9">SPase II</shortName>
    </alternativeName>
</protein>
<dbReference type="Proteomes" id="UP000221024">
    <property type="component" value="Unassembled WGS sequence"/>
</dbReference>
<feature type="active site" evidence="9">
    <location>
        <position position="155"/>
    </location>
</feature>
<name>A0A2H3P7M6_9BACT</name>
<keyword evidence="3 9" id="KW-0645">Protease</keyword>
<dbReference type="UniPathway" id="UPA00665"/>
<dbReference type="OrthoDB" id="9810259at2"/>
<dbReference type="HAMAP" id="MF_00161">
    <property type="entry name" value="LspA"/>
    <property type="match status" value="1"/>
</dbReference>
<comment type="caution">
    <text evidence="9">Lacks conserved residue(s) required for the propagation of feature annotation.</text>
</comment>
<feature type="transmembrane region" description="Helical" evidence="9">
    <location>
        <begin position="58"/>
        <end position="76"/>
    </location>
</feature>
<dbReference type="RefSeq" id="WP_098061803.1">
    <property type="nucleotide sequence ID" value="NZ_PDEP01000005.1"/>
</dbReference>
<dbReference type="EC" id="3.4.23.36" evidence="9"/>
<evidence type="ECO:0000256" key="10">
    <source>
        <dbReference type="RuleBase" id="RU004181"/>
    </source>
</evidence>
<keyword evidence="13" id="KW-1185">Reference proteome</keyword>